<dbReference type="GO" id="GO:0003723">
    <property type="term" value="F:RNA binding"/>
    <property type="evidence" value="ECO:0007669"/>
    <property type="project" value="InterPro"/>
</dbReference>
<protein>
    <submittedName>
        <fullName evidence="3">Ribonuclease</fullName>
    </submittedName>
</protein>
<reference evidence="3 4" key="1">
    <citation type="submission" date="2020-05" db="EMBL/GenBank/DDBJ databases">
        <authorList>
            <person name="Niu N."/>
        </authorList>
    </citation>
    <scope>NUCLEOTIDE SEQUENCE [LARGE SCALE GENOMIC DNA]</scope>
    <source>
        <strain evidence="3 4">LMG10982</strain>
    </source>
</reference>
<evidence type="ECO:0000313" key="4">
    <source>
        <dbReference type="Proteomes" id="UP000541421"/>
    </source>
</evidence>
<accession>A0A7Y4LCU7</accession>
<comment type="caution">
    <text evidence="3">The sequence shown here is derived from an EMBL/GenBank/DDBJ whole genome shotgun (WGS) entry which is preliminary data.</text>
</comment>
<dbReference type="Pfam" id="PF00545">
    <property type="entry name" value="Ribonuclease"/>
    <property type="match status" value="1"/>
</dbReference>
<dbReference type="SUPFAM" id="SSF53933">
    <property type="entry name" value="Microbial ribonucleases"/>
    <property type="match status" value="1"/>
</dbReference>
<dbReference type="Gene3D" id="3.10.450.30">
    <property type="entry name" value="Microbial ribonucleases"/>
    <property type="match status" value="1"/>
</dbReference>
<organism evidence="3 4">
    <name type="scientific">Pelistega europaea</name>
    <dbReference type="NCBI Taxonomy" id="106147"/>
    <lineage>
        <taxon>Bacteria</taxon>
        <taxon>Pseudomonadati</taxon>
        <taxon>Pseudomonadota</taxon>
        <taxon>Betaproteobacteria</taxon>
        <taxon>Burkholderiales</taxon>
        <taxon>Alcaligenaceae</taxon>
        <taxon>Pelistega</taxon>
    </lineage>
</organism>
<keyword evidence="1" id="KW-0540">Nuclease</keyword>
<dbReference type="GO" id="GO:0016787">
    <property type="term" value="F:hydrolase activity"/>
    <property type="evidence" value="ECO:0007669"/>
    <property type="project" value="UniProtKB-KW"/>
</dbReference>
<keyword evidence="2" id="KW-0378">Hydrolase</keyword>
<proteinExistence type="predicted"/>
<dbReference type="RefSeq" id="WP_171588853.1">
    <property type="nucleotide sequence ID" value="NZ_JABGBO010000006.1"/>
</dbReference>
<name>A0A7Y4LCU7_9BURK</name>
<keyword evidence="4" id="KW-1185">Reference proteome</keyword>
<evidence type="ECO:0000256" key="2">
    <source>
        <dbReference type="ARBA" id="ARBA00022801"/>
    </source>
</evidence>
<dbReference type="AlphaFoldDB" id="A0A7Y4LCU7"/>
<dbReference type="InterPro" id="IPR000026">
    <property type="entry name" value="N1-like"/>
</dbReference>
<evidence type="ECO:0000313" key="3">
    <source>
        <dbReference type="EMBL" id="NOL49886.1"/>
    </source>
</evidence>
<dbReference type="EMBL" id="JABGBO010000006">
    <property type="protein sequence ID" value="NOL49886.1"/>
    <property type="molecule type" value="Genomic_DNA"/>
</dbReference>
<dbReference type="Proteomes" id="UP000541421">
    <property type="component" value="Unassembled WGS sequence"/>
</dbReference>
<sequence>MHRKKHFLLIVLSLFLGFFAYALGKSTSPIFSDEQGQSSTCEVVLAHFNQDVLDGQIDTAQLVDIVRTLQRQHQLPAYFVTKQKARQLGWTPGMAFNRIPALQGKSIGGDRFGNYEQRLPAGDWKEADLDYHGEKRNAKRIVFSRQGDQYVTINHYQQFHKVPACQ</sequence>
<dbReference type="InterPro" id="IPR016191">
    <property type="entry name" value="Ribonuclease/ribotoxin"/>
</dbReference>
<gene>
    <name evidence="3" type="ORF">HKX40_07025</name>
</gene>
<dbReference type="GO" id="GO:0004521">
    <property type="term" value="F:RNA endonuclease activity"/>
    <property type="evidence" value="ECO:0007669"/>
    <property type="project" value="InterPro"/>
</dbReference>
<evidence type="ECO:0000256" key="1">
    <source>
        <dbReference type="ARBA" id="ARBA00022722"/>
    </source>
</evidence>